<dbReference type="Proteomes" id="UP000199312">
    <property type="component" value="Unassembled WGS sequence"/>
</dbReference>
<keyword evidence="3" id="KW-1185">Reference proteome</keyword>
<keyword evidence="1" id="KW-0812">Transmembrane</keyword>
<dbReference type="RefSeq" id="WP_090230650.1">
    <property type="nucleotide sequence ID" value="NZ_FOZP01000012.1"/>
</dbReference>
<organism evidence="2 3">
    <name type="scientific">Lutibacter maritimus</name>
    <dbReference type="NCBI Taxonomy" id="593133"/>
    <lineage>
        <taxon>Bacteria</taxon>
        <taxon>Pseudomonadati</taxon>
        <taxon>Bacteroidota</taxon>
        <taxon>Flavobacteriia</taxon>
        <taxon>Flavobacteriales</taxon>
        <taxon>Flavobacteriaceae</taxon>
        <taxon>Lutibacter</taxon>
    </lineage>
</organism>
<protein>
    <submittedName>
        <fullName evidence="2">Uncharacterized protein</fullName>
    </submittedName>
</protein>
<evidence type="ECO:0000313" key="3">
    <source>
        <dbReference type="Proteomes" id="UP000199312"/>
    </source>
</evidence>
<keyword evidence="1" id="KW-1133">Transmembrane helix</keyword>
<dbReference type="AlphaFoldDB" id="A0A1I6SW40"/>
<dbReference type="EMBL" id="FOZP01000012">
    <property type="protein sequence ID" value="SFS81147.1"/>
    <property type="molecule type" value="Genomic_DNA"/>
</dbReference>
<dbReference type="OrthoDB" id="1176629at2"/>
<gene>
    <name evidence="2" type="ORF">SAMN04488006_0160</name>
</gene>
<dbReference type="STRING" id="593133.SAMN04488006_0160"/>
<keyword evidence="1" id="KW-0472">Membrane</keyword>
<sequence>MNRYKDNTNNELLRLLDRYKSLTFPAQIELQKELINRDLIDNLHDLNSSITDKISDIKSMNYLSDIGFEMKDNEESIEITRTRKAIIIDLISIILGFILSFIGLLGFISLIGSFFTENEFNLFSLVMNIFQISLGILGFKILNGFKRFIDYLDFKLTIKNEIVTLEKRFDLKLTTLVQNVSHLSLDKQSDKLVLRLDDYDILGANPKNIIQKMTITELVDKLKTVANNS</sequence>
<evidence type="ECO:0000313" key="2">
    <source>
        <dbReference type="EMBL" id="SFS81147.1"/>
    </source>
</evidence>
<accession>A0A1I6SW40</accession>
<reference evidence="3" key="1">
    <citation type="submission" date="2016-10" db="EMBL/GenBank/DDBJ databases">
        <authorList>
            <person name="Varghese N."/>
            <person name="Submissions S."/>
        </authorList>
    </citation>
    <scope>NUCLEOTIDE SEQUENCE [LARGE SCALE GENOMIC DNA]</scope>
    <source>
        <strain evidence="3">DSM 24450</strain>
    </source>
</reference>
<evidence type="ECO:0000256" key="1">
    <source>
        <dbReference type="SAM" id="Phobius"/>
    </source>
</evidence>
<proteinExistence type="predicted"/>
<feature type="transmembrane region" description="Helical" evidence="1">
    <location>
        <begin position="122"/>
        <end position="142"/>
    </location>
</feature>
<feature type="transmembrane region" description="Helical" evidence="1">
    <location>
        <begin position="90"/>
        <end position="116"/>
    </location>
</feature>
<name>A0A1I6SW40_9FLAO</name>